<dbReference type="InterPro" id="IPR007492">
    <property type="entry name" value="LytTR_DNA-bd_dom"/>
</dbReference>
<organism evidence="4 5">
    <name type="scientific">Dethiobacter alkaliphilus AHT 1</name>
    <dbReference type="NCBI Taxonomy" id="555088"/>
    <lineage>
        <taxon>Bacteria</taxon>
        <taxon>Bacillati</taxon>
        <taxon>Bacillota</taxon>
        <taxon>Dethiobacteria</taxon>
        <taxon>Dethiobacterales</taxon>
        <taxon>Dethiobacteraceae</taxon>
        <taxon>Dethiobacter</taxon>
    </lineage>
</organism>
<dbReference type="InterPro" id="IPR012046">
    <property type="entry name" value="LytTR_ABC"/>
</dbReference>
<dbReference type="Proteomes" id="UP000006443">
    <property type="component" value="Unassembled WGS sequence"/>
</dbReference>
<dbReference type="PANTHER" id="PTHR43038">
    <property type="entry name" value="ATP-BINDING CASSETTE, SUB-FAMILY H, MEMBER 1"/>
    <property type="match status" value="1"/>
</dbReference>
<feature type="region of interest" description="Disordered" evidence="1">
    <location>
        <begin position="208"/>
        <end position="234"/>
    </location>
</feature>
<dbReference type="GO" id="GO:0003677">
    <property type="term" value="F:DNA binding"/>
    <property type="evidence" value="ECO:0007669"/>
    <property type="project" value="UniProtKB-KW"/>
</dbReference>
<keyword evidence="4" id="KW-0238">DNA-binding</keyword>
<dbReference type="AlphaFoldDB" id="C0GCB2"/>
<dbReference type="EMBL" id="ACJM01000001">
    <property type="protein sequence ID" value="EEG78847.1"/>
    <property type="molecule type" value="Genomic_DNA"/>
</dbReference>
<feature type="domain" description="ABC transporter" evidence="2">
    <location>
        <begin position="2"/>
        <end position="234"/>
    </location>
</feature>
<dbReference type="Pfam" id="PF00005">
    <property type="entry name" value="ABC_tran"/>
    <property type="match status" value="1"/>
</dbReference>
<evidence type="ECO:0000256" key="1">
    <source>
        <dbReference type="SAM" id="MobiDB-lite"/>
    </source>
</evidence>
<accession>C0GCB2</accession>
<dbReference type="Gene3D" id="2.40.50.1020">
    <property type="entry name" value="LytTr DNA-binding domain"/>
    <property type="match status" value="1"/>
</dbReference>
<comment type="caution">
    <text evidence="4">The sequence shown here is derived from an EMBL/GenBank/DDBJ whole genome shotgun (WGS) entry which is preliminary data.</text>
</comment>
<protein>
    <submittedName>
        <fullName evidence="4">LytTr DNA-binding region</fullName>
    </submittedName>
</protein>
<feature type="compositionally biased region" description="Basic and acidic residues" evidence="1">
    <location>
        <begin position="208"/>
        <end position="224"/>
    </location>
</feature>
<dbReference type="PIRSF" id="PIRSF036612">
    <property type="entry name" value="ABC_ATP_LytTR"/>
    <property type="match status" value="1"/>
</dbReference>
<evidence type="ECO:0000259" key="2">
    <source>
        <dbReference type="PROSITE" id="PS50893"/>
    </source>
</evidence>
<dbReference type="RefSeq" id="WP_008513862.1">
    <property type="nucleotide sequence ID" value="NZ_ACJM01000001.1"/>
</dbReference>
<sequence length="352" mass="39714">MLEIKNLFKEKEKLLVNHINLSVSAGKLVSLECGVDVSHLLIDLLIGKELPAKGSIHLDGHSIVQGTRDELKNVGVVLANEGFYERLTVEGYLKFFHEIFNSKTNYREIMMKLALLDIGSTKIAALTAPQRKRLSFARERLKDLKLLIFQEPLFNIDKDVTRVIIDNIEELRAQGVAVLTTSASVKDCILLGGEVYTLDEYGITAISHDGEPDLSTDKSSQKESPEEDLAPASAEDKPILKVEKIPAKIEERMILFNPMEIDFVESDQGVSTLNVRGEKFTCTLSLNELEERLDSFGFFRSHRSYIVNLQRVREIVTWTRNSYSLVLDDKPKSSIPLSKGRLDELKQILILK</sequence>
<dbReference type="eggNOG" id="COG1131">
    <property type="taxonomic scope" value="Bacteria"/>
</dbReference>
<feature type="domain" description="HTH LytTR-type" evidence="3">
    <location>
        <begin position="245"/>
        <end position="351"/>
    </location>
</feature>
<evidence type="ECO:0000313" key="4">
    <source>
        <dbReference type="EMBL" id="EEG78847.1"/>
    </source>
</evidence>
<dbReference type="GO" id="GO:0005524">
    <property type="term" value="F:ATP binding"/>
    <property type="evidence" value="ECO:0007669"/>
    <property type="project" value="InterPro"/>
</dbReference>
<dbReference type="Pfam" id="PF04397">
    <property type="entry name" value="LytTR"/>
    <property type="match status" value="1"/>
</dbReference>
<dbReference type="PANTHER" id="PTHR43038:SF3">
    <property type="entry name" value="ABC TRANSPORTER G FAMILY MEMBER 20 ISOFORM X1"/>
    <property type="match status" value="1"/>
</dbReference>
<dbReference type="SMART" id="SM00850">
    <property type="entry name" value="LytTR"/>
    <property type="match status" value="1"/>
</dbReference>
<evidence type="ECO:0000313" key="5">
    <source>
        <dbReference type="Proteomes" id="UP000006443"/>
    </source>
</evidence>
<dbReference type="eggNOG" id="COG3279">
    <property type="taxonomic scope" value="Bacteria"/>
</dbReference>
<name>C0GCB2_DETAL</name>
<reference evidence="4 5" key="1">
    <citation type="submission" date="2009-02" db="EMBL/GenBank/DDBJ databases">
        <title>Sequencing of the draft genome and assembly of Dethiobacter alkaliphilus AHT 1.</title>
        <authorList>
            <consortium name="US DOE Joint Genome Institute (JGI-PGF)"/>
            <person name="Lucas S."/>
            <person name="Copeland A."/>
            <person name="Lapidus A."/>
            <person name="Glavina del Rio T."/>
            <person name="Dalin E."/>
            <person name="Tice H."/>
            <person name="Bruce D."/>
            <person name="Goodwin L."/>
            <person name="Pitluck S."/>
            <person name="Larimer F."/>
            <person name="Land M.L."/>
            <person name="Hauser L."/>
            <person name="Muyzer G."/>
        </authorList>
    </citation>
    <scope>NUCLEOTIDE SEQUENCE [LARGE SCALE GENOMIC DNA]</scope>
    <source>
        <strain evidence="4 5">AHT 1</strain>
    </source>
</reference>
<proteinExistence type="predicted"/>
<dbReference type="InterPro" id="IPR027417">
    <property type="entry name" value="P-loop_NTPase"/>
</dbReference>
<gene>
    <name evidence="4" type="ORF">DealDRAFT_0121</name>
</gene>
<evidence type="ECO:0000259" key="3">
    <source>
        <dbReference type="PROSITE" id="PS50930"/>
    </source>
</evidence>
<dbReference type="STRING" id="555088.DealDRAFT_0121"/>
<dbReference type="InterPro" id="IPR003439">
    <property type="entry name" value="ABC_transporter-like_ATP-bd"/>
</dbReference>
<dbReference type="PROSITE" id="PS50893">
    <property type="entry name" value="ABC_TRANSPORTER_2"/>
    <property type="match status" value="1"/>
</dbReference>
<dbReference type="PROSITE" id="PS50930">
    <property type="entry name" value="HTH_LYTTR"/>
    <property type="match status" value="1"/>
</dbReference>
<dbReference type="OrthoDB" id="9809318at2"/>
<dbReference type="SUPFAM" id="SSF52540">
    <property type="entry name" value="P-loop containing nucleoside triphosphate hydrolases"/>
    <property type="match status" value="1"/>
</dbReference>
<keyword evidence="5" id="KW-1185">Reference proteome</keyword>
<dbReference type="GO" id="GO:0016887">
    <property type="term" value="F:ATP hydrolysis activity"/>
    <property type="evidence" value="ECO:0007669"/>
    <property type="project" value="InterPro"/>
</dbReference>
<dbReference type="Gene3D" id="3.40.50.300">
    <property type="entry name" value="P-loop containing nucleotide triphosphate hydrolases"/>
    <property type="match status" value="1"/>
</dbReference>